<dbReference type="EMBL" id="CAMXCT020006619">
    <property type="protein sequence ID" value="CAL1170446.1"/>
    <property type="molecule type" value="Genomic_DNA"/>
</dbReference>
<dbReference type="EMBL" id="CAMXCT010006619">
    <property type="protein sequence ID" value="CAI4017071.1"/>
    <property type="molecule type" value="Genomic_DNA"/>
</dbReference>
<keyword evidence="1" id="KW-0862">Zinc</keyword>
<gene>
    <name evidence="3" type="ORF">C1SCF055_LOCUS41746</name>
</gene>
<keyword evidence="1" id="KW-0863">Zinc-finger</keyword>
<evidence type="ECO:0000313" key="4">
    <source>
        <dbReference type="EMBL" id="CAL1170446.1"/>
    </source>
</evidence>
<protein>
    <recommendedName>
        <fullName evidence="2">C3H1-type domain-containing protein</fullName>
    </recommendedName>
</protein>
<feature type="domain" description="C3H1-type" evidence="2">
    <location>
        <begin position="35"/>
        <end position="59"/>
    </location>
</feature>
<dbReference type="PROSITE" id="PS50103">
    <property type="entry name" value="ZF_C3H1"/>
    <property type="match status" value="1"/>
</dbReference>
<reference evidence="4" key="2">
    <citation type="submission" date="2024-04" db="EMBL/GenBank/DDBJ databases">
        <authorList>
            <person name="Chen Y."/>
            <person name="Shah S."/>
            <person name="Dougan E. K."/>
            <person name="Thang M."/>
            <person name="Chan C."/>
        </authorList>
    </citation>
    <scope>NUCLEOTIDE SEQUENCE [LARGE SCALE GENOMIC DNA]</scope>
</reference>
<sequence length="172" mass="18923">MPLDRSEGSSSGSGVIESDAVFESIPGFYRTPCNPCVFFNSASGCFKGQSCTFCHHSATPGPGLLTRPSKLNRARTKEKVEHLLSKLMEADMNSLSDEIHYGLQAEAQKDDFSRRFCQGRLNEVLLTLQPRPSRRPYEFGCRQLLASTQPACSEIRLVAGHNCCVSEMLSTG</sequence>
<evidence type="ECO:0000313" key="3">
    <source>
        <dbReference type="EMBL" id="CAI4017071.1"/>
    </source>
</evidence>
<reference evidence="3" key="1">
    <citation type="submission" date="2022-10" db="EMBL/GenBank/DDBJ databases">
        <authorList>
            <person name="Chen Y."/>
            <person name="Dougan E. K."/>
            <person name="Chan C."/>
            <person name="Rhodes N."/>
            <person name="Thang M."/>
        </authorList>
    </citation>
    <scope>NUCLEOTIDE SEQUENCE</scope>
</reference>
<dbReference type="GO" id="GO:0008270">
    <property type="term" value="F:zinc ion binding"/>
    <property type="evidence" value="ECO:0007669"/>
    <property type="project" value="UniProtKB-KW"/>
</dbReference>
<keyword evidence="1" id="KW-0479">Metal-binding</keyword>
<keyword evidence="5" id="KW-1185">Reference proteome</keyword>
<dbReference type="AlphaFoldDB" id="A0A9P1DX42"/>
<evidence type="ECO:0000313" key="5">
    <source>
        <dbReference type="Proteomes" id="UP001152797"/>
    </source>
</evidence>
<organism evidence="3">
    <name type="scientific">Cladocopium goreaui</name>
    <dbReference type="NCBI Taxonomy" id="2562237"/>
    <lineage>
        <taxon>Eukaryota</taxon>
        <taxon>Sar</taxon>
        <taxon>Alveolata</taxon>
        <taxon>Dinophyceae</taxon>
        <taxon>Suessiales</taxon>
        <taxon>Symbiodiniaceae</taxon>
        <taxon>Cladocopium</taxon>
    </lineage>
</organism>
<feature type="zinc finger region" description="C3H1-type" evidence="1">
    <location>
        <begin position="35"/>
        <end position="59"/>
    </location>
</feature>
<dbReference type="Proteomes" id="UP001152797">
    <property type="component" value="Unassembled WGS sequence"/>
</dbReference>
<dbReference type="InterPro" id="IPR000571">
    <property type="entry name" value="Znf_CCCH"/>
</dbReference>
<accession>A0A9P1DX42</accession>
<evidence type="ECO:0000259" key="2">
    <source>
        <dbReference type="PROSITE" id="PS50103"/>
    </source>
</evidence>
<comment type="caution">
    <text evidence="3">The sequence shown here is derived from an EMBL/GenBank/DDBJ whole genome shotgun (WGS) entry which is preliminary data.</text>
</comment>
<dbReference type="EMBL" id="CAMXCT030006619">
    <property type="protein sequence ID" value="CAL4804383.1"/>
    <property type="molecule type" value="Genomic_DNA"/>
</dbReference>
<evidence type="ECO:0000256" key="1">
    <source>
        <dbReference type="PROSITE-ProRule" id="PRU00723"/>
    </source>
</evidence>
<name>A0A9P1DX42_9DINO</name>
<proteinExistence type="predicted"/>